<dbReference type="NCBIfam" id="TIGR00177">
    <property type="entry name" value="molyb_syn"/>
    <property type="match status" value="1"/>
</dbReference>
<keyword evidence="7 9" id="KW-0501">Molybdenum cofactor biosynthesis</keyword>
<protein>
    <recommendedName>
        <fullName evidence="5 9">Molybdopterin molybdenumtransferase</fullName>
        <ecNumber evidence="4 9">2.10.1.1</ecNumber>
    </recommendedName>
</protein>
<feature type="domain" description="MoaB/Mog" evidence="10">
    <location>
        <begin position="206"/>
        <end position="344"/>
    </location>
</feature>
<dbReference type="SUPFAM" id="SSF63867">
    <property type="entry name" value="MoeA C-terminal domain-like"/>
    <property type="match status" value="1"/>
</dbReference>
<sequence>MEDSAWDAGNAIIRSAHLERRHKVRPSRVTLEQAQELFKTCMPVRKKEEKRSADCLGQILAKPVYAAVTQPPFPRSAMDGFALRSRDICRADIQHPVTLEVTGCVCAGQETELVLKPHQAVRIMTGAMIPEGADCVVKQEDAEWDERAVRIYHNAKPGENYCPAGEDFSAGDLLAEAGTPVDSYLLAAVTAAGVRNLTVYKRLKAAVITTGDELQNTETPLQPGKIYDANGIWLCTRLREMDCEVVRYQTAGDDQSKIADEIREAWKEADLILTTGGVSVGEKDLLPGVIQNLTGNVLFHGIQVKPGMPTMLSVVKGTPVLSLSGNPFAVEALFEVLAGGYLTDMEASRYLQKNQMKILKQTFVKTGKMKRIVKGRCDESGVYLPQIQKNGQLKNGIGSNCLVIFPEGERTYTEGEAVRVIRI</sequence>
<dbReference type="Gene3D" id="3.90.105.10">
    <property type="entry name" value="Molybdopterin biosynthesis moea protein, domain 2"/>
    <property type="match status" value="1"/>
</dbReference>
<dbReference type="PANTHER" id="PTHR10192:SF5">
    <property type="entry name" value="GEPHYRIN"/>
    <property type="match status" value="1"/>
</dbReference>
<evidence type="ECO:0000256" key="8">
    <source>
        <dbReference type="ARBA" id="ARBA00047317"/>
    </source>
</evidence>
<dbReference type="GO" id="GO:0046872">
    <property type="term" value="F:metal ion binding"/>
    <property type="evidence" value="ECO:0007669"/>
    <property type="project" value="UniProtKB-UniRule"/>
</dbReference>
<dbReference type="Pfam" id="PF00994">
    <property type="entry name" value="MoCF_biosynth"/>
    <property type="match status" value="1"/>
</dbReference>
<comment type="pathway">
    <text evidence="2 9">Cofactor biosynthesis; molybdopterin biosynthesis.</text>
</comment>
<dbReference type="InterPro" id="IPR038987">
    <property type="entry name" value="MoeA-like"/>
</dbReference>
<dbReference type="AlphaFoldDB" id="A0A3E5GC54"/>
<dbReference type="GO" id="GO:0005829">
    <property type="term" value="C:cytosol"/>
    <property type="evidence" value="ECO:0007669"/>
    <property type="project" value="TreeGrafter"/>
</dbReference>
<name>A0A3E5GC54_9FIRM</name>
<evidence type="ECO:0000256" key="3">
    <source>
        <dbReference type="ARBA" id="ARBA00010763"/>
    </source>
</evidence>
<dbReference type="InterPro" id="IPR036688">
    <property type="entry name" value="MoeA_C_domain_IV_sf"/>
</dbReference>
<comment type="cofactor">
    <cofactor evidence="9">
        <name>Mg(2+)</name>
        <dbReference type="ChEBI" id="CHEBI:18420"/>
    </cofactor>
</comment>
<dbReference type="GO" id="GO:0061599">
    <property type="term" value="F:molybdopterin molybdotransferase activity"/>
    <property type="evidence" value="ECO:0007669"/>
    <property type="project" value="UniProtKB-UniRule"/>
</dbReference>
<comment type="function">
    <text evidence="1 9">Catalyzes the insertion of molybdate into adenylated molybdopterin with the concomitant release of AMP.</text>
</comment>
<dbReference type="UniPathway" id="UPA00344"/>
<dbReference type="SUPFAM" id="SSF63882">
    <property type="entry name" value="MoeA N-terminal region -like"/>
    <property type="match status" value="1"/>
</dbReference>
<proteinExistence type="inferred from homology"/>
<evidence type="ECO:0000256" key="2">
    <source>
        <dbReference type="ARBA" id="ARBA00005046"/>
    </source>
</evidence>
<comment type="similarity">
    <text evidence="3 9">Belongs to the MoeA family.</text>
</comment>
<gene>
    <name evidence="11" type="ORF">DXB16_08955</name>
</gene>
<reference evidence="11 12" key="1">
    <citation type="submission" date="2018-08" db="EMBL/GenBank/DDBJ databases">
        <title>A genome reference for cultivated species of the human gut microbiota.</title>
        <authorList>
            <person name="Zou Y."/>
            <person name="Xue W."/>
            <person name="Luo G."/>
        </authorList>
    </citation>
    <scope>NUCLEOTIDE SEQUENCE [LARGE SCALE GENOMIC DNA]</scope>
    <source>
        <strain evidence="11 12">OM02-16</strain>
    </source>
</reference>
<keyword evidence="9" id="KW-0479">Metal-binding</keyword>
<dbReference type="Pfam" id="PF03453">
    <property type="entry name" value="MoeA_N"/>
    <property type="match status" value="1"/>
</dbReference>
<organism evidence="11 12">
    <name type="scientific">Dorea longicatena</name>
    <dbReference type="NCBI Taxonomy" id="88431"/>
    <lineage>
        <taxon>Bacteria</taxon>
        <taxon>Bacillati</taxon>
        <taxon>Bacillota</taxon>
        <taxon>Clostridia</taxon>
        <taxon>Lachnospirales</taxon>
        <taxon>Lachnospiraceae</taxon>
        <taxon>Dorea</taxon>
    </lineage>
</organism>
<dbReference type="PANTHER" id="PTHR10192">
    <property type="entry name" value="MOLYBDOPTERIN BIOSYNTHESIS PROTEIN"/>
    <property type="match status" value="1"/>
</dbReference>
<keyword evidence="9 11" id="KW-0808">Transferase</keyword>
<evidence type="ECO:0000256" key="5">
    <source>
        <dbReference type="ARBA" id="ARBA00021108"/>
    </source>
</evidence>
<dbReference type="SMART" id="SM00852">
    <property type="entry name" value="MoCF_biosynth"/>
    <property type="match status" value="1"/>
</dbReference>
<dbReference type="CDD" id="cd00887">
    <property type="entry name" value="MoeA"/>
    <property type="match status" value="1"/>
</dbReference>
<dbReference type="InterPro" id="IPR005110">
    <property type="entry name" value="MoeA_linker/N"/>
</dbReference>
<dbReference type="SUPFAM" id="SSF53218">
    <property type="entry name" value="Molybdenum cofactor biosynthesis proteins"/>
    <property type="match status" value="1"/>
</dbReference>
<evidence type="ECO:0000259" key="10">
    <source>
        <dbReference type="SMART" id="SM00852"/>
    </source>
</evidence>
<comment type="caution">
    <text evidence="11">The sequence shown here is derived from an EMBL/GenBank/DDBJ whole genome shotgun (WGS) entry which is preliminary data.</text>
</comment>
<dbReference type="Gene3D" id="2.40.340.10">
    <property type="entry name" value="MoeA, C-terminal, domain IV"/>
    <property type="match status" value="1"/>
</dbReference>
<evidence type="ECO:0000313" key="12">
    <source>
        <dbReference type="Proteomes" id="UP000261285"/>
    </source>
</evidence>
<dbReference type="Gene3D" id="3.40.980.10">
    <property type="entry name" value="MoaB/Mog-like domain"/>
    <property type="match status" value="1"/>
</dbReference>
<evidence type="ECO:0000256" key="1">
    <source>
        <dbReference type="ARBA" id="ARBA00002901"/>
    </source>
</evidence>
<dbReference type="Proteomes" id="UP000261285">
    <property type="component" value="Unassembled WGS sequence"/>
</dbReference>
<dbReference type="EC" id="2.10.1.1" evidence="4 9"/>
<dbReference type="Gene3D" id="2.170.190.11">
    <property type="entry name" value="Molybdopterin biosynthesis moea protein, domain 3"/>
    <property type="match status" value="1"/>
</dbReference>
<keyword evidence="6 9" id="KW-0500">Molybdenum</keyword>
<dbReference type="InterPro" id="IPR001453">
    <property type="entry name" value="MoaB/Mog_dom"/>
</dbReference>
<evidence type="ECO:0000256" key="6">
    <source>
        <dbReference type="ARBA" id="ARBA00022505"/>
    </source>
</evidence>
<keyword evidence="9" id="KW-0460">Magnesium</keyword>
<evidence type="ECO:0000313" key="11">
    <source>
        <dbReference type="EMBL" id="RGO32159.1"/>
    </source>
</evidence>
<evidence type="ECO:0000256" key="9">
    <source>
        <dbReference type="RuleBase" id="RU365090"/>
    </source>
</evidence>
<accession>A0A3E5GC54</accession>
<dbReference type="InterPro" id="IPR036135">
    <property type="entry name" value="MoeA_linker/N_sf"/>
</dbReference>
<dbReference type="GO" id="GO:0006777">
    <property type="term" value="P:Mo-molybdopterin cofactor biosynthetic process"/>
    <property type="evidence" value="ECO:0007669"/>
    <property type="project" value="UniProtKB-UniRule"/>
</dbReference>
<evidence type="ECO:0000256" key="4">
    <source>
        <dbReference type="ARBA" id="ARBA00013269"/>
    </source>
</evidence>
<evidence type="ECO:0000256" key="7">
    <source>
        <dbReference type="ARBA" id="ARBA00023150"/>
    </source>
</evidence>
<comment type="catalytic activity">
    <reaction evidence="8">
        <text>adenylyl-molybdopterin + molybdate = Mo-molybdopterin + AMP + H(+)</text>
        <dbReference type="Rhea" id="RHEA:35047"/>
        <dbReference type="ChEBI" id="CHEBI:15378"/>
        <dbReference type="ChEBI" id="CHEBI:36264"/>
        <dbReference type="ChEBI" id="CHEBI:62727"/>
        <dbReference type="ChEBI" id="CHEBI:71302"/>
        <dbReference type="ChEBI" id="CHEBI:456215"/>
        <dbReference type="EC" id="2.10.1.1"/>
    </reaction>
</comment>
<dbReference type="FunFam" id="2.170.190.11:FF:000001">
    <property type="entry name" value="Molybdopterin molybdenumtransferase"/>
    <property type="match status" value="1"/>
</dbReference>
<dbReference type="InterPro" id="IPR036425">
    <property type="entry name" value="MoaB/Mog-like_dom_sf"/>
</dbReference>
<dbReference type="EMBL" id="QSVN01000008">
    <property type="protein sequence ID" value="RGO32159.1"/>
    <property type="molecule type" value="Genomic_DNA"/>
</dbReference>